<dbReference type="InterPro" id="IPR004843">
    <property type="entry name" value="Calcineurin-like_PHP"/>
</dbReference>
<dbReference type="FunCoup" id="L2GST5">
    <property type="interactions" value="45"/>
</dbReference>
<feature type="domain" description="Serine/threonine specific protein phosphatases" evidence="2">
    <location>
        <begin position="182"/>
        <end position="187"/>
    </location>
</feature>
<dbReference type="EMBL" id="GL877434">
    <property type="protein sequence ID" value="ELA46736.1"/>
    <property type="molecule type" value="Genomic_DNA"/>
</dbReference>
<dbReference type="InterPro" id="IPR006186">
    <property type="entry name" value="Ser/Thr-sp_prot-phosphatase"/>
</dbReference>
<dbReference type="Pfam" id="PF00149">
    <property type="entry name" value="Metallophos"/>
    <property type="match status" value="1"/>
</dbReference>
<dbReference type="AlphaFoldDB" id="L2GST5"/>
<dbReference type="Proteomes" id="UP000011081">
    <property type="component" value="Unassembled WGS sequence"/>
</dbReference>
<dbReference type="PRINTS" id="PR00114">
    <property type="entry name" value="STPHPHTASE"/>
</dbReference>
<protein>
    <recommendedName>
        <fullName evidence="1">Serine/threonine-protein phosphatase</fullName>
        <ecNumber evidence="1">3.1.3.16</ecNumber>
    </recommendedName>
</protein>
<comment type="similarity">
    <text evidence="1">Belongs to the PPP phosphatase family.</text>
</comment>
<reference evidence="4" key="1">
    <citation type="submission" date="2011-03" db="EMBL/GenBank/DDBJ databases">
        <title>The genome sequence of Vavraia culicis strain floridensis.</title>
        <authorList>
            <consortium name="The Broad Institute Genome Sequencing Platform"/>
            <person name="Cuomo C."/>
            <person name="Becnel J."/>
            <person name="Sanscrainte N."/>
            <person name="Young S.K."/>
            <person name="Zeng Q."/>
            <person name="Gargeya S."/>
            <person name="Fitzgerald M."/>
            <person name="Haas B."/>
            <person name="Abouelleil A."/>
            <person name="Alvarado L."/>
            <person name="Arachchi H.M."/>
            <person name="Berlin A."/>
            <person name="Chapman S.B."/>
            <person name="Gearin G."/>
            <person name="Goldberg J."/>
            <person name="Griggs A."/>
            <person name="Gujja S."/>
            <person name="Hansen M."/>
            <person name="Heiman D."/>
            <person name="Howarth C."/>
            <person name="Larimer J."/>
            <person name="Lui A."/>
            <person name="MacDonald P.J.P."/>
            <person name="McCowen C."/>
            <person name="Montmayeur A."/>
            <person name="Murphy C."/>
            <person name="Neiman D."/>
            <person name="Pearson M."/>
            <person name="Priest M."/>
            <person name="Roberts A."/>
            <person name="Saif S."/>
            <person name="Shea T."/>
            <person name="Sisk P."/>
            <person name="Stolte C."/>
            <person name="Sykes S."/>
            <person name="Wortman J."/>
            <person name="Nusbaum C."/>
            <person name="Birren B."/>
        </authorList>
    </citation>
    <scope>NUCLEOTIDE SEQUENCE [LARGE SCALE GENOMIC DNA]</scope>
    <source>
        <strain evidence="4">floridensis</strain>
    </source>
</reference>
<evidence type="ECO:0000313" key="3">
    <source>
        <dbReference type="EMBL" id="ELA46736.1"/>
    </source>
</evidence>
<organism evidence="3 4">
    <name type="scientific">Vavraia culicis (isolate floridensis)</name>
    <name type="common">Microsporidian parasite</name>
    <dbReference type="NCBI Taxonomy" id="948595"/>
    <lineage>
        <taxon>Eukaryota</taxon>
        <taxon>Fungi</taxon>
        <taxon>Fungi incertae sedis</taxon>
        <taxon>Microsporidia</taxon>
        <taxon>Pleistophoridae</taxon>
        <taxon>Vavraia</taxon>
    </lineage>
</organism>
<keyword evidence="1" id="KW-0378">Hydrolase</keyword>
<dbReference type="InterPro" id="IPR043360">
    <property type="entry name" value="PP2B"/>
</dbReference>
<dbReference type="GO" id="GO:0097720">
    <property type="term" value="P:calcineurin-mediated signaling"/>
    <property type="evidence" value="ECO:0007669"/>
    <property type="project" value="InterPro"/>
</dbReference>
<proteinExistence type="inferred from homology"/>
<dbReference type="Gene3D" id="3.60.21.10">
    <property type="match status" value="1"/>
</dbReference>
<dbReference type="EC" id="3.1.3.16" evidence="1"/>
<evidence type="ECO:0000313" key="4">
    <source>
        <dbReference type="Proteomes" id="UP000011081"/>
    </source>
</evidence>
<dbReference type="GO" id="GO:0033192">
    <property type="term" value="F:calmodulin-dependent protein phosphatase activity"/>
    <property type="evidence" value="ECO:0007669"/>
    <property type="project" value="InterPro"/>
</dbReference>
<dbReference type="InterPro" id="IPR029052">
    <property type="entry name" value="Metallo-depent_PP-like"/>
</dbReference>
<evidence type="ECO:0000259" key="2">
    <source>
        <dbReference type="PROSITE" id="PS00125"/>
    </source>
</evidence>
<dbReference type="PROSITE" id="PS00125">
    <property type="entry name" value="SER_THR_PHOSPHATASE"/>
    <property type="match status" value="1"/>
</dbReference>
<dbReference type="SUPFAM" id="SSF56300">
    <property type="entry name" value="Metallo-dependent phosphatases"/>
    <property type="match status" value="1"/>
</dbReference>
<dbReference type="PANTHER" id="PTHR45673">
    <property type="entry name" value="SERINE/THREONINE-PROTEIN PHOSPHATASE 2B CATALYTIC SUBUNIT 1-RELATED"/>
    <property type="match status" value="1"/>
</dbReference>
<dbReference type="RefSeq" id="XP_008074780.1">
    <property type="nucleotide sequence ID" value="XM_008076589.1"/>
</dbReference>
<dbReference type="GeneID" id="19879635"/>
<gene>
    <name evidence="3" type="ORF">VCUG_01762</name>
</gene>
<name>L2GST5_VAVCU</name>
<dbReference type="VEuPathDB" id="MicrosporidiaDB:VCUG_01762"/>
<dbReference type="HOGENOM" id="CLU_004962_6_0_1"/>
<dbReference type="STRING" id="948595.L2GST5"/>
<evidence type="ECO:0000256" key="1">
    <source>
        <dbReference type="RuleBase" id="RU004273"/>
    </source>
</evidence>
<accession>L2GST5</accession>
<dbReference type="SMART" id="SM00156">
    <property type="entry name" value="PP2Ac"/>
    <property type="match status" value="1"/>
</dbReference>
<keyword evidence="4" id="KW-1185">Reference proteome</keyword>
<comment type="catalytic activity">
    <reaction evidence="1">
        <text>O-phospho-L-threonyl-[protein] + H2O = L-threonyl-[protein] + phosphate</text>
        <dbReference type="Rhea" id="RHEA:47004"/>
        <dbReference type="Rhea" id="RHEA-COMP:11060"/>
        <dbReference type="Rhea" id="RHEA-COMP:11605"/>
        <dbReference type="ChEBI" id="CHEBI:15377"/>
        <dbReference type="ChEBI" id="CHEBI:30013"/>
        <dbReference type="ChEBI" id="CHEBI:43474"/>
        <dbReference type="ChEBI" id="CHEBI:61977"/>
        <dbReference type="EC" id="3.1.3.16"/>
    </reaction>
</comment>
<dbReference type="OMA" id="PSHGLMC"/>
<dbReference type="InParanoid" id="L2GST5"/>
<sequence length="551" mass="62886">MEEQPAIQEMNDSALKASLISTESASDTKTDTTLSIDDEILEKYGDELRSERVSSVFLPASHALDDKILRDQKKNCLDSNVIRMHFFNQGKLSESQVNKLTKAFIETVKKEPNLIYVDRPCTIFGDIHGQYYDLLKIIKHIDLERETVVFVGDYVDRGSFSSEVFLLLMALKLSYPGNVVLLRGNHESSEMTRYFSFKKECDIKYNNNVYKGFLSAFRALPLCAIVMKKIFCVHGGISPDLKKVEDVNKFNRFVEPTSNGIMLDLLWSDPHPFYESLETIFFAPNKNRRCSYFYTYLAVKEFLATNKLWCIVRGHEVQENGYKLYKEYIDDVPSVITVFSAPNYCDVYRNRGAVIKFDGEHIQIKKFKEDEHPFILPGFIDAFNWTFPFISTKIGELLLDLLNVRPGTSSSSSVSDIDESIKQVQTFTTAMSLLREEREGMNEFVDEESTDLSTESIKSVVVNEEDNFTEVKVKDIPNEVFKTKDNLTKSMSIETVPSFAKDISKEVENADLNAVVEESTVVETESKSVKVVVPENPKKKPSLFSCCFKKS</sequence>
<dbReference type="OrthoDB" id="5593063at2759"/>